<accession>A0A561TED5</accession>
<dbReference type="AlphaFoldDB" id="A0A561TED5"/>
<evidence type="ECO:0000313" key="3">
    <source>
        <dbReference type="Proteomes" id="UP000316603"/>
    </source>
</evidence>
<evidence type="ECO:0000313" key="2">
    <source>
        <dbReference type="EMBL" id="TWF85469.1"/>
    </source>
</evidence>
<evidence type="ECO:0000256" key="1">
    <source>
        <dbReference type="SAM" id="MobiDB-lite"/>
    </source>
</evidence>
<sequence>MPAPASNSETPQSSDVSFPSDPLLAIYNASLPKLNQKRAESCAKLVASIQERNAKFLEEQARKDPEWRARVDKTKASDGMFTVLDLAIVEVISTAVSKLKGKEKQDYIKHHLAYESFHGETDVEFFSDTGFFDADRSRFKRNADEVFRGAAEYTQLSEDLIRAEHKKFAQEVHNLARELIIHLEPDLPRDVLPSSNFKRRAHTSLADAARARGTVPASTAPASPQVGAAVPGNVQAPNSGRSAIAP</sequence>
<comment type="caution">
    <text evidence="2">The sequence shown here is derived from an EMBL/GenBank/DDBJ whole genome shotgun (WGS) entry which is preliminary data.</text>
</comment>
<reference evidence="2 3" key="1">
    <citation type="submission" date="2019-06" db="EMBL/GenBank/DDBJ databases">
        <title>Sequencing the genomes of 1000 actinobacteria strains.</title>
        <authorList>
            <person name="Klenk H.-P."/>
        </authorList>
    </citation>
    <scope>NUCLEOTIDE SEQUENCE [LARGE SCALE GENOMIC DNA]</scope>
    <source>
        <strain evidence="2 3">DSM 41695</strain>
    </source>
</reference>
<feature type="compositionally biased region" description="Polar residues" evidence="1">
    <location>
        <begin position="235"/>
        <end position="246"/>
    </location>
</feature>
<feature type="region of interest" description="Disordered" evidence="1">
    <location>
        <begin position="208"/>
        <end position="246"/>
    </location>
</feature>
<organism evidence="2 3">
    <name type="scientific">Streptomyces capillispiralis</name>
    <dbReference type="NCBI Taxonomy" id="68182"/>
    <lineage>
        <taxon>Bacteria</taxon>
        <taxon>Bacillati</taxon>
        <taxon>Actinomycetota</taxon>
        <taxon>Actinomycetes</taxon>
        <taxon>Kitasatosporales</taxon>
        <taxon>Streptomycetaceae</taxon>
        <taxon>Streptomyces</taxon>
    </lineage>
</organism>
<name>A0A561TED5_9ACTN</name>
<keyword evidence="3" id="KW-1185">Reference proteome</keyword>
<dbReference type="EMBL" id="VIWV01000001">
    <property type="protein sequence ID" value="TWF85469.1"/>
    <property type="molecule type" value="Genomic_DNA"/>
</dbReference>
<gene>
    <name evidence="2" type="ORF">FHX78_112421</name>
</gene>
<dbReference type="Proteomes" id="UP000316603">
    <property type="component" value="Unassembled WGS sequence"/>
</dbReference>
<proteinExistence type="predicted"/>
<protein>
    <submittedName>
        <fullName evidence="2">Uncharacterized protein</fullName>
    </submittedName>
</protein>